<evidence type="ECO:0000256" key="1">
    <source>
        <dbReference type="SAM" id="MobiDB-lite"/>
    </source>
</evidence>
<feature type="chain" id="PRO_5047373921" evidence="2">
    <location>
        <begin position="25"/>
        <end position="76"/>
    </location>
</feature>
<feature type="signal peptide" evidence="2">
    <location>
        <begin position="1"/>
        <end position="24"/>
    </location>
</feature>
<dbReference type="RefSeq" id="WP_285984066.1">
    <property type="nucleotide sequence ID" value="NZ_JASVDS010000006.1"/>
</dbReference>
<evidence type="ECO:0000313" key="4">
    <source>
        <dbReference type="Proteomes" id="UP001238603"/>
    </source>
</evidence>
<evidence type="ECO:0000256" key="2">
    <source>
        <dbReference type="SAM" id="SignalP"/>
    </source>
</evidence>
<evidence type="ECO:0000313" key="3">
    <source>
        <dbReference type="EMBL" id="MDL5033989.1"/>
    </source>
</evidence>
<sequence>MKEYLVVFAQMLAVAWLLKTLAQAGGNPDKEELGWFDIRLGSKPGKNPPAPKPPAPKPPAPRTAGPGRPQGRGPHA</sequence>
<proteinExistence type="predicted"/>
<dbReference type="EMBL" id="JASVDS010000006">
    <property type="protein sequence ID" value="MDL5033989.1"/>
    <property type="molecule type" value="Genomic_DNA"/>
</dbReference>
<protein>
    <submittedName>
        <fullName evidence="3">Uncharacterized protein</fullName>
    </submittedName>
</protein>
<name>A0ABT7LMF6_9BURK</name>
<feature type="compositionally biased region" description="Low complexity" evidence="1">
    <location>
        <begin position="62"/>
        <end position="76"/>
    </location>
</feature>
<dbReference type="Proteomes" id="UP001238603">
    <property type="component" value="Unassembled WGS sequence"/>
</dbReference>
<gene>
    <name evidence="3" type="ORF">QRD43_18940</name>
</gene>
<feature type="compositionally biased region" description="Pro residues" evidence="1">
    <location>
        <begin position="46"/>
        <end position="61"/>
    </location>
</feature>
<keyword evidence="4" id="KW-1185">Reference proteome</keyword>
<reference evidence="3 4" key="1">
    <citation type="submission" date="2023-06" db="EMBL/GenBank/DDBJ databases">
        <title>Pelomonas sp. APW6 16S ribosomal RNA gene genome sequencing and assembly.</title>
        <authorList>
            <person name="Woo H."/>
        </authorList>
    </citation>
    <scope>NUCLEOTIDE SEQUENCE [LARGE SCALE GENOMIC DNA]</scope>
    <source>
        <strain evidence="3 4">APW6</strain>
    </source>
</reference>
<feature type="region of interest" description="Disordered" evidence="1">
    <location>
        <begin position="26"/>
        <end position="76"/>
    </location>
</feature>
<accession>A0ABT7LMF6</accession>
<organism evidence="3 4">
    <name type="scientific">Roseateles subflavus</name>
    <dbReference type="NCBI Taxonomy" id="3053353"/>
    <lineage>
        <taxon>Bacteria</taxon>
        <taxon>Pseudomonadati</taxon>
        <taxon>Pseudomonadota</taxon>
        <taxon>Betaproteobacteria</taxon>
        <taxon>Burkholderiales</taxon>
        <taxon>Sphaerotilaceae</taxon>
        <taxon>Roseateles</taxon>
    </lineage>
</organism>
<keyword evidence="2" id="KW-0732">Signal</keyword>
<comment type="caution">
    <text evidence="3">The sequence shown here is derived from an EMBL/GenBank/DDBJ whole genome shotgun (WGS) entry which is preliminary data.</text>
</comment>